<dbReference type="Gene3D" id="3.30.350.10">
    <property type="entry name" value="Subtilisin inhibitor-like"/>
    <property type="match status" value="1"/>
</dbReference>
<dbReference type="Pfam" id="PF00720">
    <property type="entry name" value="SSI"/>
    <property type="match status" value="1"/>
</dbReference>
<feature type="chain" id="PRO_5017210088" evidence="9">
    <location>
        <begin position="30"/>
        <end position="137"/>
    </location>
</feature>
<keyword evidence="7" id="KW-1015">Disulfide bond</keyword>
<reference evidence="11 12" key="1">
    <citation type="submission" date="2018-09" db="EMBL/GenBank/DDBJ databases">
        <title>YIM 75507 draft genome.</title>
        <authorList>
            <person name="Tang S."/>
            <person name="Feng Y."/>
        </authorList>
    </citation>
    <scope>NUCLEOTIDE SEQUENCE [LARGE SCALE GENOMIC DNA]</scope>
    <source>
        <strain evidence="11 12">YIM 75507</strain>
    </source>
</reference>
<protein>
    <submittedName>
        <fullName evidence="11">Protease inhibitor protein</fullName>
    </submittedName>
</protein>
<name>A0A3A4AYA9_9ACTN</name>
<evidence type="ECO:0000256" key="6">
    <source>
        <dbReference type="ARBA" id="ARBA00022900"/>
    </source>
</evidence>
<evidence type="ECO:0000256" key="2">
    <source>
        <dbReference type="ARBA" id="ARBA00010472"/>
    </source>
</evidence>
<dbReference type="PRINTS" id="PR00294">
    <property type="entry name" value="SSBTLNINHBTR"/>
</dbReference>
<comment type="subunit">
    <text evidence="3">Homodimer.</text>
</comment>
<evidence type="ECO:0000256" key="9">
    <source>
        <dbReference type="SAM" id="SignalP"/>
    </source>
</evidence>
<feature type="domain" description="Subtilisin inhibitor" evidence="10">
    <location>
        <begin position="52"/>
        <end position="122"/>
    </location>
</feature>
<dbReference type="InterPro" id="IPR036819">
    <property type="entry name" value="Subtilisin_inhibitor-like_sf"/>
</dbReference>
<evidence type="ECO:0000256" key="7">
    <source>
        <dbReference type="ARBA" id="ARBA00023157"/>
    </source>
</evidence>
<evidence type="ECO:0000256" key="1">
    <source>
        <dbReference type="ARBA" id="ARBA00004613"/>
    </source>
</evidence>
<keyword evidence="9" id="KW-0732">Signal</keyword>
<keyword evidence="6 8" id="KW-0722">Serine protease inhibitor</keyword>
<evidence type="ECO:0000256" key="4">
    <source>
        <dbReference type="ARBA" id="ARBA00022525"/>
    </source>
</evidence>
<dbReference type="RefSeq" id="WP_119926735.1">
    <property type="nucleotide sequence ID" value="NZ_QZEY01000004.1"/>
</dbReference>
<evidence type="ECO:0000256" key="5">
    <source>
        <dbReference type="ARBA" id="ARBA00022690"/>
    </source>
</evidence>
<keyword evidence="4" id="KW-0964">Secreted</keyword>
<dbReference type="EMBL" id="QZEY01000004">
    <property type="protein sequence ID" value="RJL32486.1"/>
    <property type="molecule type" value="Genomic_DNA"/>
</dbReference>
<dbReference type="SUPFAM" id="SSF55399">
    <property type="entry name" value="Subtilisin inhibitor"/>
    <property type="match status" value="1"/>
</dbReference>
<proteinExistence type="inferred from homology"/>
<sequence>MSKRSKRLIVVAALGVVPLSGLTPSAAVAETPWDKRALGKFVLKVTDLGDHRTRTVLLNCVPDGGTHPAPRRACHQLRQAHGRIARIPAEPGPCTHIYRPVRVEAFGTWAGGSRAYSRQFANHCVAVRRTGGVVFRF</sequence>
<feature type="signal peptide" evidence="9">
    <location>
        <begin position="1"/>
        <end position="29"/>
    </location>
</feature>
<gene>
    <name evidence="11" type="ORF">D5H75_13200</name>
</gene>
<keyword evidence="5 8" id="KW-0646">Protease inhibitor</keyword>
<evidence type="ECO:0000259" key="10">
    <source>
        <dbReference type="Pfam" id="PF00720"/>
    </source>
</evidence>
<accession>A0A3A4AYA9</accession>
<keyword evidence="12" id="KW-1185">Reference proteome</keyword>
<comment type="similarity">
    <text evidence="2 8">Belongs to the protease inhibitor I16 (SSI) family.</text>
</comment>
<dbReference type="GO" id="GO:0004867">
    <property type="term" value="F:serine-type endopeptidase inhibitor activity"/>
    <property type="evidence" value="ECO:0007669"/>
    <property type="project" value="UniProtKB-KW"/>
</dbReference>
<dbReference type="GO" id="GO:0005576">
    <property type="term" value="C:extracellular region"/>
    <property type="evidence" value="ECO:0007669"/>
    <property type="project" value="UniProtKB-SubCell"/>
</dbReference>
<evidence type="ECO:0000256" key="3">
    <source>
        <dbReference type="ARBA" id="ARBA00011738"/>
    </source>
</evidence>
<evidence type="ECO:0000313" key="12">
    <source>
        <dbReference type="Proteomes" id="UP000265768"/>
    </source>
</evidence>
<comment type="caution">
    <text evidence="11">The sequence shown here is derived from an EMBL/GenBank/DDBJ whole genome shotgun (WGS) entry which is preliminary data.</text>
</comment>
<comment type="subcellular location">
    <subcellularLocation>
        <location evidence="1">Secreted</location>
    </subcellularLocation>
</comment>
<dbReference type="Proteomes" id="UP000265768">
    <property type="component" value="Unassembled WGS sequence"/>
</dbReference>
<evidence type="ECO:0000313" key="11">
    <source>
        <dbReference type="EMBL" id="RJL32486.1"/>
    </source>
</evidence>
<dbReference type="AlphaFoldDB" id="A0A3A4AYA9"/>
<dbReference type="InterPro" id="IPR000691">
    <property type="entry name" value="Prot_inh_I16_SSI"/>
</dbReference>
<evidence type="ECO:0000256" key="8">
    <source>
        <dbReference type="RuleBase" id="RU003471"/>
    </source>
</evidence>
<dbReference type="OrthoDB" id="3542626at2"/>
<dbReference type="InterPro" id="IPR023549">
    <property type="entry name" value="Subtilisin_inhibitor"/>
</dbReference>
<organism evidence="11 12">
    <name type="scientific">Bailinhaonella thermotolerans</name>
    <dbReference type="NCBI Taxonomy" id="1070861"/>
    <lineage>
        <taxon>Bacteria</taxon>
        <taxon>Bacillati</taxon>
        <taxon>Actinomycetota</taxon>
        <taxon>Actinomycetes</taxon>
        <taxon>Streptosporangiales</taxon>
        <taxon>Streptosporangiaceae</taxon>
        <taxon>Bailinhaonella</taxon>
    </lineage>
</organism>